<accession>A0A4R7Q960</accession>
<dbReference type="SUPFAM" id="SSF56935">
    <property type="entry name" value="Porins"/>
    <property type="match status" value="1"/>
</dbReference>
<keyword evidence="2 4" id="KW-0472">Membrane</keyword>
<dbReference type="Gene3D" id="2.170.130.10">
    <property type="entry name" value="TonB-dependent receptor, plug domain"/>
    <property type="match status" value="1"/>
</dbReference>
<dbReference type="EMBL" id="SOBW01000007">
    <property type="protein sequence ID" value="TDU43280.1"/>
    <property type="molecule type" value="Genomic_DNA"/>
</dbReference>
<evidence type="ECO:0000256" key="1">
    <source>
        <dbReference type="ARBA" id="ARBA00004442"/>
    </source>
</evidence>
<dbReference type="InterPro" id="IPR036942">
    <property type="entry name" value="Beta-barrel_TonB_sf"/>
</dbReference>
<evidence type="ECO:0000313" key="8">
    <source>
        <dbReference type="EMBL" id="TDU43280.1"/>
    </source>
</evidence>
<dbReference type="Pfam" id="PF13715">
    <property type="entry name" value="CarbopepD_reg_2"/>
    <property type="match status" value="1"/>
</dbReference>
<reference evidence="8 9" key="1">
    <citation type="submission" date="2019-03" db="EMBL/GenBank/DDBJ databases">
        <title>Genomic Encyclopedia of Archaeal and Bacterial Type Strains, Phase II (KMG-II): from individual species to whole genera.</title>
        <authorList>
            <person name="Goeker M."/>
        </authorList>
    </citation>
    <scope>NUCLEOTIDE SEQUENCE [LARGE SCALE GENOMIC DNA]</scope>
    <source>
        <strain evidence="8 9">DSM 28135</strain>
    </source>
</reference>
<keyword evidence="3" id="KW-0998">Cell outer membrane</keyword>
<dbReference type="AlphaFoldDB" id="A0A4R7Q960"/>
<evidence type="ECO:0000256" key="2">
    <source>
        <dbReference type="ARBA" id="ARBA00023136"/>
    </source>
</evidence>
<keyword evidence="8" id="KW-0675">Receptor</keyword>
<dbReference type="Gene3D" id="2.40.170.20">
    <property type="entry name" value="TonB-dependent receptor, beta-barrel domain"/>
    <property type="match status" value="1"/>
</dbReference>
<evidence type="ECO:0000259" key="6">
    <source>
        <dbReference type="Pfam" id="PF00593"/>
    </source>
</evidence>
<dbReference type="SUPFAM" id="SSF49464">
    <property type="entry name" value="Carboxypeptidase regulatory domain-like"/>
    <property type="match status" value="1"/>
</dbReference>
<comment type="caution">
    <text evidence="8">The sequence shown here is derived from an EMBL/GenBank/DDBJ whole genome shotgun (WGS) entry which is preliminary data.</text>
</comment>
<dbReference type="InterPro" id="IPR037066">
    <property type="entry name" value="Plug_dom_sf"/>
</dbReference>
<gene>
    <name evidence="8" type="ORF">BXY82_0690</name>
</gene>
<dbReference type="InterPro" id="IPR012910">
    <property type="entry name" value="Plug_dom"/>
</dbReference>
<feature type="domain" description="TonB-dependent receptor-like beta-barrel" evidence="6">
    <location>
        <begin position="449"/>
        <end position="876"/>
    </location>
</feature>
<dbReference type="Pfam" id="PF00593">
    <property type="entry name" value="TonB_dep_Rec_b-barrel"/>
    <property type="match status" value="1"/>
</dbReference>
<feature type="chain" id="PRO_5020636539" evidence="5">
    <location>
        <begin position="19"/>
        <end position="911"/>
    </location>
</feature>
<protein>
    <submittedName>
        <fullName evidence="8">Outer membrane receptor protein involved in Fe transport</fullName>
    </submittedName>
</protein>
<keyword evidence="5" id="KW-0732">Signal</keyword>
<dbReference type="PANTHER" id="PTHR40980">
    <property type="entry name" value="PLUG DOMAIN-CONTAINING PROTEIN"/>
    <property type="match status" value="1"/>
</dbReference>
<proteinExistence type="inferred from homology"/>
<feature type="domain" description="TonB-dependent receptor plug" evidence="7">
    <location>
        <begin position="133"/>
        <end position="216"/>
    </location>
</feature>
<evidence type="ECO:0000256" key="3">
    <source>
        <dbReference type="ARBA" id="ARBA00023237"/>
    </source>
</evidence>
<dbReference type="OrthoDB" id="9768470at2"/>
<dbReference type="RefSeq" id="WP_133756757.1">
    <property type="nucleotide sequence ID" value="NZ_SOBW01000007.1"/>
</dbReference>
<evidence type="ECO:0000256" key="4">
    <source>
        <dbReference type="RuleBase" id="RU003357"/>
    </source>
</evidence>
<keyword evidence="9" id="KW-1185">Reference proteome</keyword>
<name>A0A4R7Q960_9FLAO</name>
<dbReference type="InterPro" id="IPR008969">
    <property type="entry name" value="CarboxyPept-like_regulatory"/>
</dbReference>
<keyword evidence="4" id="KW-0798">TonB box</keyword>
<dbReference type="PANTHER" id="PTHR40980:SF5">
    <property type="entry name" value="TONB-DEPENDENT RECEPTOR"/>
    <property type="match status" value="1"/>
</dbReference>
<dbReference type="Proteomes" id="UP000294689">
    <property type="component" value="Unassembled WGS sequence"/>
</dbReference>
<dbReference type="GO" id="GO:0009279">
    <property type="term" value="C:cell outer membrane"/>
    <property type="evidence" value="ECO:0007669"/>
    <property type="project" value="UniProtKB-SubCell"/>
</dbReference>
<evidence type="ECO:0000259" key="7">
    <source>
        <dbReference type="Pfam" id="PF07715"/>
    </source>
</evidence>
<evidence type="ECO:0000256" key="5">
    <source>
        <dbReference type="SAM" id="SignalP"/>
    </source>
</evidence>
<dbReference type="Pfam" id="PF07715">
    <property type="entry name" value="Plug"/>
    <property type="match status" value="1"/>
</dbReference>
<dbReference type="InterPro" id="IPR000531">
    <property type="entry name" value="Beta-barrel_TonB"/>
</dbReference>
<evidence type="ECO:0000313" key="9">
    <source>
        <dbReference type="Proteomes" id="UP000294689"/>
    </source>
</evidence>
<organism evidence="8 9">
    <name type="scientific">Gelidibacter sediminis</name>
    <dbReference type="NCBI Taxonomy" id="1608710"/>
    <lineage>
        <taxon>Bacteria</taxon>
        <taxon>Pseudomonadati</taxon>
        <taxon>Bacteroidota</taxon>
        <taxon>Flavobacteriia</taxon>
        <taxon>Flavobacteriales</taxon>
        <taxon>Flavobacteriaceae</taxon>
        <taxon>Gelidibacter</taxon>
    </lineage>
</organism>
<dbReference type="Gene3D" id="2.60.40.1120">
    <property type="entry name" value="Carboxypeptidase-like, regulatory domain"/>
    <property type="match status" value="1"/>
</dbReference>
<sequence>MKHLLTLLTLVFTSVLSAQSTASIAGKLIDKEYNNEPLAFGNVLIKGTTIGTTSDMDGVYHFDNLDEGLYTLVYSFVGYETKELEVVLEAGKEVNVDVEMFASSASLDEVVITTTTRKESETALLLDQKNAIEIKQSIGSEELSRKGISDVASAVVKTTGVSKQEGSNTIYVRGLGDRYNSTSLNGLPITSNDPEKKNISLDLFSTDIVEFISIDKVYGPKISGDFAGGNVDITSINYKGKGMLEVNLGSTMGTNALDKFNDFQLQDGPNRFGFSNYGVPNNPLNGYNFENKLAPVKEKPIGSALDLKAGKSFSIGEEGSLNLFATASFDNGFEYRDGINQSVSAQGAKLKSFNQERFSYNTNTTGMFNANYRLNSNHKIAYNFLTVNSSSQTKDGYKGFIRDIAEDNNGLIQRSTYIQNTLMIHQLLGNHKLSDKLDFDWATSYNKVEGDMPDRTQNTLKYSEDANGYVFAQNTITDNHRYYQNLVEDELAANLSVSYRLNEDENGVSKGKATLGYNGRFKNRDFEAIQFNFRISGSELNSAVNPDNLDAFLNKQNYSNGLFGIESFAGLTPQTYDGEQLIHAGFASLEYNLSDKLSAVAGLRFERVEQTVSWRTQLDASGKNNTFNRNEFLPSVILKYELNEKQNLRFGASKTYTLPQFKERALFIYEDVTEVKVGNPDLYPSQNYNVDLKWEVFPKNSELFSVTAFGKYILDPINEITLASSTNDISFINTGDSGYVYGAEIEIRKDLFNFDVEESNTLSAGLNASFMQTHQELDSEKVRQETNYNTNLTNDTSGFTGASDRLLNADLSYIKSFKNDGNLMATLAYSYTSDKIYALGVETKGNLVDKGVGTLDFILKTKINKHFGIDLTVKNILNPAIERIQENASEDITVLSFKRGAFFKLGLRYKL</sequence>
<comment type="similarity">
    <text evidence="4">Belongs to the TonB-dependent receptor family.</text>
</comment>
<feature type="signal peptide" evidence="5">
    <location>
        <begin position="1"/>
        <end position="18"/>
    </location>
</feature>
<comment type="subcellular location">
    <subcellularLocation>
        <location evidence="1 4">Cell outer membrane</location>
    </subcellularLocation>
</comment>